<dbReference type="Pfam" id="PF02355">
    <property type="entry name" value="SecD_SecF_C"/>
    <property type="match status" value="1"/>
</dbReference>
<dbReference type="GO" id="GO:0005886">
    <property type="term" value="C:plasma membrane"/>
    <property type="evidence" value="ECO:0007669"/>
    <property type="project" value="UniProtKB-SubCell"/>
</dbReference>
<dbReference type="InterPro" id="IPR022645">
    <property type="entry name" value="SecD/SecF_bac"/>
</dbReference>
<feature type="domain" description="Protein export membrane protein SecD/SecF C-terminal" evidence="11">
    <location>
        <begin position="99"/>
        <end position="282"/>
    </location>
</feature>
<dbReference type="NCBIfam" id="TIGR00966">
    <property type="entry name" value="transloc_SecF"/>
    <property type="match status" value="1"/>
</dbReference>
<dbReference type="PANTHER" id="PTHR30081:SF8">
    <property type="entry name" value="PROTEIN TRANSLOCASE SUBUNIT SECF"/>
    <property type="match status" value="1"/>
</dbReference>
<evidence type="ECO:0000256" key="2">
    <source>
        <dbReference type="ARBA" id="ARBA00015792"/>
    </source>
</evidence>
<reference evidence="12 13" key="1">
    <citation type="submission" date="2017-09" db="EMBL/GenBank/DDBJ databases">
        <title>Depth-based differentiation of microbial function through sediment-hosted aquifers and enrichment of novel symbionts in the deep terrestrial subsurface.</title>
        <authorList>
            <person name="Probst A.J."/>
            <person name="Ladd B."/>
            <person name="Jarett J.K."/>
            <person name="Geller-Mcgrath D.E."/>
            <person name="Sieber C.M."/>
            <person name="Emerson J.B."/>
            <person name="Anantharaman K."/>
            <person name="Thomas B.C."/>
            <person name="Malmstrom R."/>
            <person name="Stieglmeier M."/>
            <person name="Klingl A."/>
            <person name="Woyke T."/>
            <person name="Ryan C.M."/>
            <person name="Banfield J.F."/>
        </authorList>
    </citation>
    <scope>NUCLEOTIDE SEQUENCE [LARGE SCALE GENOMIC DNA]</scope>
    <source>
        <strain evidence="12">CG23_combo_of_CG06-09_8_20_14_all_37_87_8</strain>
    </source>
</reference>
<organism evidence="12 13">
    <name type="scientific">bacterium (Candidatus Gribaldobacteria) CG23_combo_of_CG06-09_8_20_14_all_37_87_8</name>
    <dbReference type="NCBI Taxonomy" id="2014278"/>
    <lineage>
        <taxon>Bacteria</taxon>
        <taxon>Candidatus Gribaldobacteria</taxon>
    </lineage>
</organism>
<dbReference type="Gene3D" id="1.20.1640.10">
    <property type="entry name" value="Multidrug efflux transporter AcrB transmembrane domain"/>
    <property type="match status" value="1"/>
</dbReference>
<evidence type="ECO:0000256" key="8">
    <source>
        <dbReference type="ARBA" id="ARBA00023010"/>
    </source>
</evidence>
<evidence type="ECO:0000313" key="13">
    <source>
        <dbReference type="Proteomes" id="UP000230447"/>
    </source>
</evidence>
<evidence type="ECO:0000256" key="9">
    <source>
        <dbReference type="ARBA" id="ARBA00023136"/>
    </source>
</evidence>
<keyword evidence="8" id="KW-0811">Translocation</keyword>
<proteinExistence type="predicted"/>
<keyword evidence="4" id="KW-1003">Cell membrane</keyword>
<feature type="transmembrane region" description="Helical" evidence="10">
    <location>
        <begin position="120"/>
        <end position="139"/>
    </location>
</feature>
<feature type="transmembrane region" description="Helical" evidence="10">
    <location>
        <begin position="9"/>
        <end position="27"/>
    </location>
</feature>
<keyword evidence="3" id="KW-0813">Transport</keyword>
<evidence type="ECO:0000256" key="7">
    <source>
        <dbReference type="ARBA" id="ARBA00022989"/>
    </source>
</evidence>
<comment type="caution">
    <text evidence="12">The sequence shown here is derived from an EMBL/GenBank/DDBJ whole genome shotgun (WGS) entry which is preliminary data.</text>
</comment>
<keyword evidence="9 10" id="KW-0472">Membrane</keyword>
<dbReference type="InterPro" id="IPR022813">
    <property type="entry name" value="SecD/SecF_arch_bac"/>
</dbReference>
<protein>
    <recommendedName>
        <fullName evidence="2">Protein translocase subunit SecF</fullName>
    </recommendedName>
</protein>
<feature type="transmembrane region" description="Helical" evidence="10">
    <location>
        <begin position="231"/>
        <end position="248"/>
    </location>
</feature>
<keyword evidence="5 10" id="KW-0812">Transmembrane</keyword>
<feature type="transmembrane region" description="Helical" evidence="10">
    <location>
        <begin position="146"/>
        <end position="169"/>
    </location>
</feature>
<dbReference type="GO" id="GO:0015450">
    <property type="term" value="F:protein-transporting ATPase activity"/>
    <property type="evidence" value="ECO:0007669"/>
    <property type="project" value="InterPro"/>
</dbReference>
<dbReference type="InterPro" id="IPR048634">
    <property type="entry name" value="SecD_SecF_C"/>
</dbReference>
<keyword evidence="7 10" id="KW-1133">Transmembrane helix</keyword>
<evidence type="ECO:0000256" key="5">
    <source>
        <dbReference type="ARBA" id="ARBA00022692"/>
    </source>
</evidence>
<dbReference type="SUPFAM" id="SSF82866">
    <property type="entry name" value="Multidrug efflux transporter AcrB transmembrane domain"/>
    <property type="match status" value="1"/>
</dbReference>
<dbReference type="InterPro" id="IPR005665">
    <property type="entry name" value="SecF_bac"/>
</dbReference>
<keyword evidence="6" id="KW-0653">Protein transport</keyword>
<evidence type="ECO:0000256" key="6">
    <source>
        <dbReference type="ARBA" id="ARBA00022927"/>
    </source>
</evidence>
<dbReference type="AlphaFoldDB" id="A0A2G9ZHJ1"/>
<feature type="transmembrane region" description="Helical" evidence="10">
    <location>
        <begin position="181"/>
        <end position="201"/>
    </location>
</feature>
<gene>
    <name evidence="12" type="ORF">COX24_00265</name>
</gene>
<comment type="subcellular location">
    <subcellularLocation>
        <location evidence="1">Cell membrane</location>
        <topology evidence="1">Multi-pass membrane protein</topology>
    </subcellularLocation>
</comment>
<dbReference type="Proteomes" id="UP000230447">
    <property type="component" value="Unassembled WGS sequence"/>
</dbReference>
<evidence type="ECO:0000259" key="11">
    <source>
        <dbReference type="Pfam" id="PF02355"/>
    </source>
</evidence>
<evidence type="ECO:0000256" key="10">
    <source>
        <dbReference type="SAM" id="Phobius"/>
    </source>
</evidence>
<dbReference type="GO" id="GO:0006886">
    <property type="term" value="P:intracellular protein transport"/>
    <property type="evidence" value="ECO:0007669"/>
    <property type="project" value="InterPro"/>
</dbReference>
<evidence type="ECO:0000256" key="3">
    <source>
        <dbReference type="ARBA" id="ARBA00022448"/>
    </source>
</evidence>
<name>A0A2G9ZHJ1_9BACT</name>
<feature type="transmembrane region" description="Helical" evidence="10">
    <location>
        <begin position="254"/>
        <end position="279"/>
    </location>
</feature>
<dbReference type="EMBL" id="PCSB01000007">
    <property type="protein sequence ID" value="PIP32040.1"/>
    <property type="molecule type" value="Genomic_DNA"/>
</dbReference>
<dbReference type="PANTHER" id="PTHR30081">
    <property type="entry name" value="PROTEIN-EXPORT MEMBRANE PROTEIN SEC"/>
    <property type="match status" value="1"/>
</dbReference>
<evidence type="ECO:0000256" key="1">
    <source>
        <dbReference type="ARBA" id="ARBA00004651"/>
    </source>
</evidence>
<evidence type="ECO:0000256" key="4">
    <source>
        <dbReference type="ARBA" id="ARBA00022475"/>
    </source>
</evidence>
<accession>A0A2G9ZHJ1</accession>
<dbReference type="PRINTS" id="PR01755">
    <property type="entry name" value="SECFTRNLCASE"/>
</dbReference>
<evidence type="ECO:0000313" key="12">
    <source>
        <dbReference type="EMBL" id="PIP32040.1"/>
    </source>
</evidence>
<sequence length="289" mass="32535">MINFLRLKWVYFSVSAALLVLSAYSLFFNRLKPSIDFTGGSFWEFRFSQEVTKEDLTAFFNDYGFAFNQLKSNDGFLYVVSAPPLEQSDKQPLQLAIEEKFGQIQEHRFETLGPNVGKELLFKTVTAVCSTTILILFYLAWRLKNLLYGLGAILGMLHDSFILLGVFSWLGKFWGVQIDTLFVTAVLTTLSFSVHDTVVIYNSVQEEVKKSGGSLIDSINFALNRTIIRSINNSLTIIFMLLALVLLGGGTIRWFVVALLVGTILGTYSSTFLATPLLLELNKIFKLKK</sequence>